<protein>
    <submittedName>
        <fullName evidence="4">PQQ-binding-like beta-propeller repeat protein</fullName>
    </submittedName>
</protein>
<evidence type="ECO:0000313" key="5">
    <source>
        <dbReference type="Proteomes" id="UP001596047"/>
    </source>
</evidence>
<keyword evidence="5" id="KW-1185">Reference proteome</keyword>
<feature type="domain" description="Calcineurin-like phosphoesterase" evidence="1">
    <location>
        <begin position="154"/>
        <end position="336"/>
    </location>
</feature>
<accession>A0ABW0VZ04</accession>
<feature type="domain" description="Pyrrolo-quinoline quinone repeat" evidence="2">
    <location>
        <begin position="782"/>
        <end position="867"/>
    </location>
</feature>
<organism evidence="4 5">
    <name type="scientific">Paenibacillus solisilvae</name>
    <dbReference type="NCBI Taxonomy" id="2486751"/>
    <lineage>
        <taxon>Bacteria</taxon>
        <taxon>Bacillati</taxon>
        <taxon>Bacillota</taxon>
        <taxon>Bacilli</taxon>
        <taxon>Bacillales</taxon>
        <taxon>Paenibacillaceae</taxon>
        <taxon>Paenibacillus</taxon>
    </lineage>
</organism>
<dbReference type="Gene3D" id="2.60.40.10">
    <property type="entry name" value="Immunoglobulins"/>
    <property type="match status" value="1"/>
</dbReference>
<dbReference type="InterPro" id="IPR013783">
    <property type="entry name" value="Ig-like_fold"/>
</dbReference>
<name>A0ABW0VZ04_9BACL</name>
<dbReference type="EMBL" id="JBHSOW010000068">
    <property type="protein sequence ID" value="MFC5651087.1"/>
    <property type="molecule type" value="Genomic_DNA"/>
</dbReference>
<dbReference type="InterPro" id="IPR029052">
    <property type="entry name" value="Metallo-depent_PP-like"/>
</dbReference>
<feature type="domain" description="Pyrrolo-quinoline quinone repeat" evidence="2">
    <location>
        <begin position="533"/>
        <end position="713"/>
    </location>
</feature>
<dbReference type="Pfam" id="PF13360">
    <property type="entry name" value="PQQ_2"/>
    <property type="match status" value="2"/>
</dbReference>
<dbReference type="InterPro" id="IPR004843">
    <property type="entry name" value="Calcineurin-like_PHP"/>
</dbReference>
<gene>
    <name evidence="4" type="ORF">ACFPYJ_18635</name>
</gene>
<dbReference type="SUPFAM" id="SSF49464">
    <property type="entry name" value="Carboxypeptidase regulatory domain-like"/>
    <property type="match status" value="1"/>
</dbReference>
<dbReference type="InterPro" id="IPR006311">
    <property type="entry name" value="TAT_signal"/>
</dbReference>
<dbReference type="InterPro" id="IPR008969">
    <property type="entry name" value="CarboxyPept-like_regulatory"/>
</dbReference>
<dbReference type="Pfam" id="PF16371">
    <property type="entry name" value="MetallophosN"/>
    <property type="match status" value="1"/>
</dbReference>
<reference evidence="5" key="1">
    <citation type="journal article" date="2019" name="Int. J. Syst. Evol. Microbiol.">
        <title>The Global Catalogue of Microorganisms (GCM) 10K type strain sequencing project: providing services to taxonomists for standard genome sequencing and annotation.</title>
        <authorList>
            <consortium name="The Broad Institute Genomics Platform"/>
            <consortium name="The Broad Institute Genome Sequencing Center for Infectious Disease"/>
            <person name="Wu L."/>
            <person name="Ma J."/>
        </authorList>
    </citation>
    <scope>NUCLEOTIDE SEQUENCE [LARGE SCALE GENOMIC DNA]</scope>
    <source>
        <strain evidence="5">CGMCC 1.3240</strain>
    </source>
</reference>
<dbReference type="Gene3D" id="2.140.10.10">
    <property type="entry name" value="Quinoprotein alcohol dehydrogenase-like superfamily"/>
    <property type="match status" value="2"/>
</dbReference>
<evidence type="ECO:0000259" key="2">
    <source>
        <dbReference type="Pfam" id="PF13360"/>
    </source>
</evidence>
<evidence type="ECO:0000259" key="3">
    <source>
        <dbReference type="Pfam" id="PF16371"/>
    </source>
</evidence>
<dbReference type="PANTHER" id="PTHR34512">
    <property type="entry name" value="CELL SURFACE PROTEIN"/>
    <property type="match status" value="1"/>
</dbReference>
<dbReference type="RefSeq" id="WP_379189682.1">
    <property type="nucleotide sequence ID" value="NZ_JBHSOW010000068.1"/>
</dbReference>
<evidence type="ECO:0000313" key="4">
    <source>
        <dbReference type="EMBL" id="MFC5651087.1"/>
    </source>
</evidence>
<dbReference type="Gene3D" id="3.60.21.10">
    <property type="match status" value="1"/>
</dbReference>
<dbReference type="InterPro" id="IPR018391">
    <property type="entry name" value="PQQ_b-propeller_rpt"/>
</dbReference>
<dbReference type="Pfam" id="PF00149">
    <property type="entry name" value="Metallophos"/>
    <property type="match status" value="1"/>
</dbReference>
<dbReference type="Gene3D" id="2.60.40.1120">
    <property type="entry name" value="Carboxypeptidase-like, regulatory domain"/>
    <property type="match status" value="1"/>
</dbReference>
<dbReference type="InterPro" id="IPR011047">
    <property type="entry name" value="Quinoprotein_ADH-like_sf"/>
</dbReference>
<dbReference type="SMART" id="SM00564">
    <property type="entry name" value="PQQ"/>
    <property type="match status" value="7"/>
</dbReference>
<evidence type="ECO:0000259" key="1">
    <source>
        <dbReference type="Pfam" id="PF00149"/>
    </source>
</evidence>
<dbReference type="Gene3D" id="2.40.10.480">
    <property type="match status" value="1"/>
</dbReference>
<dbReference type="SUPFAM" id="SSF50998">
    <property type="entry name" value="Quinoprotein alcohol dehydrogenase-like"/>
    <property type="match status" value="2"/>
</dbReference>
<dbReference type="SUPFAM" id="SSF56300">
    <property type="entry name" value="Metallo-dependent phosphatases"/>
    <property type="match status" value="1"/>
</dbReference>
<dbReference type="PROSITE" id="PS51318">
    <property type="entry name" value="TAT"/>
    <property type="match status" value="1"/>
</dbReference>
<dbReference type="InterPro" id="IPR015943">
    <property type="entry name" value="WD40/YVTN_repeat-like_dom_sf"/>
</dbReference>
<sequence>MDFQKMLNDLKTKEMDRRNFIQATGKTAVAATIGLSLSSLITNAGTAQAAESHASITGRVLEDKNGKGIPGVIVSDGKTVTKTDKNGEYSIKVDPERRTTTIIFVTLPEGYTVSVNTAKTPQFFARLEGLQAGETRKQDIKLIRDNKLQGKKGKFVYINDIHVSKYWNPSIDVEKERFLEQIKQLNDLTYDADFIFCNGDYSDQGTVEEFKAYMDVTTLSSLMIWPSVGNHDVRDSLGDQSYKSYIDNYRKFIGPEWYSFDYRDYHIVVLENWIGQNEVEQLEWLKKDLAMMPENKKVIVMTHVPLNAPGGYGMGAYIELLRHYQVKLVLTGHYHSNDVDPNVFKGGVHVQTAPFWAPQDGSPEGFRIVRVGENGRGNDDFQGQIEDGGLSYEFLALGVDKRLEIVHPAPDQIVTAQDPFDIQVNAYDTNNEITKVRYQMDGKGWHSLKQVSSWTWAGDKEEQPRLTEGKHRIEVVVEAEKGESWKKSGTFLVVDQSKLNNPRVGTDWTCLHGNSQRSGYTKDSVTAPLRLAWTYKSKGSILASSPALIGGIAYIGIRDDNGTKNHGVVAIDVKTGKEEWRRNTAAPVEATPAVVEGVVYFSDIRGTVHAFDAKTGKTIWENRTGVESDGVQRAWTTASSAVDKGLLYQSLGYSLLVLDAKTGREIKKLRSTIDGHGGGDRQGAPLVSDGIVYFTGDGRYVIAFSTATGQELWKYYPKVPSRFRTGPSAADGRIYLRGEAGQVEVIDAKTGTPLWQYQKPFYNDGRGYIAIGDGSVIYPAGNYVVSVDKNTGQEQWSFQTDGGIEASPAISGNTVYVGSKDGNFYAIDRKTGKKVWQYTIGTWVNSSPAVSGNMVVVGAYDGNVYGFVEMK</sequence>
<dbReference type="InterPro" id="IPR032285">
    <property type="entry name" value="Metallophos_N"/>
</dbReference>
<dbReference type="Proteomes" id="UP001596047">
    <property type="component" value="Unassembled WGS sequence"/>
</dbReference>
<dbReference type="Gene3D" id="2.130.10.10">
    <property type="entry name" value="YVTN repeat-like/Quinoprotein amine dehydrogenase"/>
    <property type="match status" value="1"/>
</dbReference>
<dbReference type="PANTHER" id="PTHR34512:SF30">
    <property type="entry name" value="OUTER MEMBRANE PROTEIN ASSEMBLY FACTOR BAMB"/>
    <property type="match status" value="1"/>
</dbReference>
<dbReference type="InterPro" id="IPR002372">
    <property type="entry name" value="PQQ_rpt_dom"/>
</dbReference>
<dbReference type="Pfam" id="PF17957">
    <property type="entry name" value="Big_7"/>
    <property type="match status" value="1"/>
</dbReference>
<proteinExistence type="predicted"/>
<comment type="caution">
    <text evidence="4">The sequence shown here is derived from an EMBL/GenBank/DDBJ whole genome shotgun (WGS) entry which is preliminary data.</text>
</comment>
<feature type="domain" description="Calcineurin-like phosphoesterase N-terminal" evidence="3">
    <location>
        <begin position="59"/>
        <end position="134"/>
    </location>
</feature>